<proteinExistence type="predicted"/>
<dbReference type="EMBL" id="WJEE01000002">
    <property type="protein sequence ID" value="MRI65200.1"/>
    <property type="molecule type" value="Genomic_DNA"/>
</dbReference>
<sequence>MFFHFLLVIIMFTGAFCLFNWLMGYKKGNIIIDLDDRYIQYSEYVSAIQRKLESEGRDVTYLGDRRFSIDGKNYMFIERNVSMGGVPMQRTILKLEK</sequence>
<keyword evidence="1" id="KW-1133">Transmembrane helix</keyword>
<keyword evidence="1" id="KW-0472">Membrane</keyword>
<protein>
    <submittedName>
        <fullName evidence="2">Uncharacterized protein</fullName>
    </submittedName>
</protein>
<evidence type="ECO:0000256" key="1">
    <source>
        <dbReference type="SAM" id="Phobius"/>
    </source>
</evidence>
<dbReference type="Proteomes" id="UP000435187">
    <property type="component" value="Unassembled WGS sequence"/>
</dbReference>
<organism evidence="2 3">
    <name type="scientific">Gracilibacillus thailandensis</name>
    <dbReference type="NCBI Taxonomy" id="563735"/>
    <lineage>
        <taxon>Bacteria</taxon>
        <taxon>Bacillati</taxon>
        <taxon>Bacillota</taxon>
        <taxon>Bacilli</taxon>
        <taxon>Bacillales</taxon>
        <taxon>Bacillaceae</taxon>
        <taxon>Gracilibacillus</taxon>
    </lineage>
</organism>
<gene>
    <name evidence="2" type="ORF">GH885_02420</name>
</gene>
<dbReference type="AlphaFoldDB" id="A0A6N7QWU6"/>
<keyword evidence="1" id="KW-0812">Transmembrane</keyword>
<evidence type="ECO:0000313" key="2">
    <source>
        <dbReference type="EMBL" id="MRI65200.1"/>
    </source>
</evidence>
<comment type="caution">
    <text evidence="2">The sequence shown here is derived from an EMBL/GenBank/DDBJ whole genome shotgun (WGS) entry which is preliminary data.</text>
</comment>
<keyword evidence="3" id="KW-1185">Reference proteome</keyword>
<name>A0A6N7QWU6_9BACI</name>
<feature type="transmembrane region" description="Helical" evidence="1">
    <location>
        <begin position="6"/>
        <end position="23"/>
    </location>
</feature>
<accession>A0A6N7QWU6</accession>
<dbReference type="RefSeq" id="WP_153834061.1">
    <property type="nucleotide sequence ID" value="NZ_JBHUMW010000064.1"/>
</dbReference>
<evidence type="ECO:0000313" key="3">
    <source>
        <dbReference type="Proteomes" id="UP000435187"/>
    </source>
</evidence>
<reference evidence="2 3" key="1">
    <citation type="submission" date="2019-10" db="EMBL/GenBank/DDBJ databases">
        <title>Gracilibacillus salitolerans sp. nov., a moderate halophile isolated from a saline soil in northwest China.</title>
        <authorList>
            <person name="Gan L."/>
        </authorList>
    </citation>
    <scope>NUCLEOTIDE SEQUENCE [LARGE SCALE GENOMIC DNA]</scope>
    <source>
        <strain evidence="2 3">TP2-8</strain>
    </source>
</reference>